<dbReference type="STRING" id="5722.A2EFW9"/>
<dbReference type="EMBL" id="DS113378">
    <property type="protein sequence ID" value="EAY08425.1"/>
    <property type="molecule type" value="Genomic_DNA"/>
</dbReference>
<dbReference type="VEuPathDB" id="TrichDB:TVAG_354840"/>
<feature type="transmembrane region" description="Helical" evidence="7">
    <location>
        <begin position="487"/>
        <end position="510"/>
    </location>
</feature>
<feature type="transmembrane region" description="Helical" evidence="7">
    <location>
        <begin position="413"/>
        <end position="434"/>
    </location>
</feature>
<dbReference type="PANTHER" id="PTHR10766">
    <property type="entry name" value="TRANSMEMBRANE 9 SUPERFAMILY PROTEIN"/>
    <property type="match status" value="1"/>
</dbReference>
<evidence type="ECO:0000256" key="3">
    <source>
        <dbReference type="ARBA" id="ARBA00022692"/>
    </source>
</evidence>
<dbReference type="KEGG" id="tva:4766324"/>
<dbReference type="OrthoDB" id="1666796at2759"/>
<dbReference type="VEuPathDB" id="TrichDB:TVAGG3_0516170"/>
<dbReference type="InParanoid" id="A2EFW9"/>
<comment type="subcellular location">
    <subcellularLocation>
        <location evidence="1">Membrane</location>
        <topology evidence="1">Multi-pass membrane protein</topology>
    </subcellularLocation>
</comment>
<reference evidence="8" key="1">
    <citation type="submission" date="2006-10" db="EMBL/GenBank/DDBJ databases">
        <authorList>
            <person name="Amadeo P."/>
            <person name="Zhao Q."/>
            <person name="Wortman J."/>
            <person name="Fraser-Liggett C."/>
            <person name="Carlton J."/>
        </authorList>
    </citation>
    <scope>NUCLEOTIDE SEQUENCE</scope>
    <source>
        <strain evidence="8">G3</strain>
    </source>
</reference>
<evidence type="ECO:0000256" key="6">
    <source>
        <dbReference type="ARBA" id="ARBA00023136"/>
    </source>
</evidence>
<dbReference type="GO" id="GO:0016020">
    <property type="term" value="C:membrane"/>
    <property type="evidence" value="ECO:0000318"/>
    <property type="project" value="GO_Central"/>
</dbReference>
<evidence type="ECO:0000256" key="4">
    <source>
        <dbReference type="ARBA" id="ARBA00022729"/>
    </source>
</evidence>
<gene>
    <name evidence="8" type="ORF">TVAG_354840</name>
</gene>
<dbReference type="InterPro" id="IPR004240">
    <property type="entry name" value="EMP70"/>
</dbReference>
<sequence length="560" mass="64441">MLFQLFFQIAFSLQGKYRNGDIVVAYFGNIGFPEKPAEAERLKRITAFRDLNINNKIRYWSTTGDKLLGIHLKDIGIHLRVNQPQQNVTIFKKILSPFDVTSFKLAVSSYYNYEIFLDDILKYYEIGRMTPGGPELATRMEFTVFLHDNCIVDFKVEMCEYQRIVTKMDLDFQYSVRYESIEKFNKTETKPRQKYFENEKSVCLNIVLTILFILYVKSLYNQMMSDFEHSTQLDLQDLTFSADRGWKILHGDVFRSPKYSSLLFMLASHGLSLVISVIGTFGYCMAKGIPRKSGTRIQLFLFSYIAGNVLCGWFAAAISFLFSQKKWLRLVFGANIIPNIIYVGIIWSVKIFADESSPFALSVPNIIGLTIFYLLPSFGACIFGSIIALKERFADITAKEIAVVPRIIPKQPWYTTSFFLCFVSAIIIGIMMIPNQFILYQYLWKGKTAVTFSDLTSCVFCIFIVSGCLSIYNTFLRLHNESYNWQWISFLAPFSSFFIIILYSVFYFYFKIENMRHDGCVVYFAFTAFFSLVCGLSCGGIGVLTSTIFIRSVFSNSKLD</sequence>
<organism evidence="8 9">
    <name type="scientific">Trichomonas vaginalis (strain ATCC PRA-98 / G3)</name>
    <dbReference type="NCBI Taxonomy" id="412133"/>
    <lineage>
        <taxon>Eukaryota</taxon>
        <taxon>Metamonada</taxon>
        <taxon>Parabasalia</taxon>
        <taxon>Trichomonadida</taxon>
        <taxon>Trichomonadidae</taxon>
        <taxon>Trichomonas</taxon>
    </lineage>
</organism>
<keyword evidence="5 7" id="KW-1133">Transmembrane helix</keyword>
<keyword evidence="4" id="KW-0732">Signal</keyword>
<dbReference type="Pfam" id="PF02990">
    <property type="entry name" value="EMP70"/>
    <property type="match status" value="1"/>
</dbReference>
<keyword evidence="6 7" id="KW-0472">Membrane</keyword>
<protein>
    <recommendedName>
        <fullName evidence="7">Transmembrane 9 superfamily member</fullName>
    </recommendedName>
</protein>
<dbReference type="eggNOG" id="KOG1277">
    <property type="taxonomic scope" value="Eukaryota"/>
</dbReference>
<name>A2EFW9_TRIV3</name>
<feature type="transmembrane region" description="Helical" evidence="7">
    <location>
        <begin position="262"/>
        <end position="285"/>
    </location>
</feature>
<feature type="transmembrane region" description="Helical" evidence="7">
    <location>
        <begin position="455"/>
        <end position="475"/>
    </location>
</feature>
<dbReference type="RefSeq" id="XP_001320648.1">
    <property type="nucleotide sequence ID" value="XM_001320613.1"/>
</dbReference>
<feature type="transmembrane region" description="Helical" evidence="7">
    <location>
        <begin position="365"/>
        <end position="389"/>
    </location>
</feature>
<dbReference type="PANTHER" id="PTHR10766:SF41">
    <property type="entry name" value="TRANSMEMBRANE 9 SUPERFAMILY MEMBER 3"/>
    <property type="match status" value="1"/>
</dbReference>
<dbReference type="Proteomes" id="UP000001542">
    <property type="component" value="Unassembled WGS sequence"/>
</dbReference>
<evidence type="ECO:0000256" key="2">
    <source>
        <dbReference type="ARBA" id="ARBA00005227"/>
    </source>
</evidence>
<dbReference type="AlphaFoldDB" id="A2EFW9"/>
<keyword evidence="9" id="KW-1185">Reference proteome</keyword>
<evidence type="ECO:0000256" key="5">
    <source>
        <dbReference type="ARBA" id="ARBA00022989"/>
    </source>
</evidence>
<accession>A2EFW9</accession>
<comment type="similarity">
    <text evidence="2 7">Belongs to the nonaspanin (TM9SF) (TC 9.A.2) family.</text>
</comment>
<evidence type="ECO:0000256" key="7">
    <source>
        <dbReference type="RuleBase" id="RU363079"/>
    </source>
</evidence>
<proteinExistence type="inferred from homology"/>
<reference evidence="8" key="2">
    <citation type="journal article" date="2007" name="Science">
        <title>Draft genome sequence of the sexually transmitted pathogen Trichomonas vaginalis.</title>
        <authorList>
            <person name="Carlton J.M."/>
            <person name="Hirt R.P."/>
            <person name="Silva J.C."/>
            <person name="Delcher A.L."/>
            <person name="Schatz M."/>
            <person name="Zhao Q."/>
            <person name="Wortman J.R."/>
            <person name="Bidwell S.L."/>
            <person name="Alsmark U.C.M."/>
            <person name="Besteiro S."/>
            <person name="Sicheritz-Ponten T."/>
            <person name="Noel C.J."/>
            <person name="Dacks J.B."/>
            <person name="Foster P.G."/>
            <person name="Simillion C."/>
            <person name="Van de Peer Y."/>
            <person name="Miranda-Saavedra D."/>
            <person name="Barton G.J."/>
            <person name="Westrop G.D."/>
            <person name="Mueller S."/>
            <person name="Dessi D."/>
            <person name="Fiori P.L."/>
            <person name="Ren Q."/>
            <person name="Paulsen I."/>
            <person name="Zhang H."/>
            <person name="Bastida-Corcuera F.D."/>
            <person name="Simoes-Barbosa A."/>
            <person name="Brown M.T."/>
            <person name="Hayes R.D."/>
            <person name="Mukherjee M."/>
            <person name="Okumura C.Y."/>
            <person name="Schneider R."/>
            <person name="Smith A.J."/>
            <person name="Vanacova S."/>
            <person name="Villalvazo M."/>
            <person name="Haas B.J."/>
            <person name="Pertea M."/>
            <person name="Feldblyum T.V."/>
            <person name="Utterback T.R."/>
            <person name="Shu C.L."/>
            <person name="Osoegawa K."/>
            <person name="de Jong P.J."/>
            <person name="Hrdy I."/>
            <person name="Horvathova L."/>
            <person name="Zubacova Z."/>
            <person name="Dolezal P."/>
            <person name="Malik S.B."/>
            <person name="Logsdon J.M. Jr."/>
            <person name="Henze K."/>
            <person name="Gupta A."/>
            <person name="Wang C.C."/>
            <person name="Dunne R.L."/>
            <person name="Upcroft J.A."/>
            <person name="Upcroft P."/>
            <person name="White O."/>
            <person name="Salzberg S.L."/>
            <person name="Tang P."/>
            <person name="Chiu C.-H."/>
            <person name="Lee Y.-S."/>
            <person name="Embley T.M."/>
            <person name="Coombs G.H."/>
            <person name="Mottram J.C."/>
            <person name="Tachezy J."/>
            <person name="Fraser-Liggett C.M."/>
            <person name="Johnson P.J."/>
        </authorList>
    </citation>
    <scope>NUCLEOTIDE SEQUENCE [LARGE SCALE GENOMIC DNA]</scope>
    <source>
        <strain evidence="8">G3</strain>
    </source>
</reference>
<evidence type="ECO:0000313" key="9">
    <source>
        <dbReference type="Proteomes" id="UP000001542"/>
    </source>
</evidence>
<feature type="transmembrane region" description="Helical" evidence="7">
    <location>
        <begin position="327"/>
        <end position="353"/>
    </location>
</feature>
<evidence type="ECO:0000313" key="8">
    <source>
        <dbReference type="EMBL" id="EAY08425.1"/>
    </source>
</evidence>
<keyword evidence="3 7" id="KW-0812">Transmembrane</keyword>
<feature type="transmembrane region" description="Helical" evidence="7">
    <location>
        <begin position="522"/>
        <end position="550"/>
    </location>
</feature>
<dbReference type="GO" id="GO:0072657">
    <property type="term" value="P:protein localization to membrane"/>
    <property type="evidence" value="ECO:0000318"/>
    <property type="project" value="GO_Central"/>
</dbReference>
<feature type="transmembrane region" description="Helical" evidence="7">
    <location>
        <begin position="202"/>
        <end position="220"/>
    </location>
</feature>
<evidence type="ECO:0000256" key="1">
    <source>
        <dbReference type="ARBA" id="ARBA00004141"/>
    </source>
</evidence>
<feature type="transmembrane region" description="Helical" evidence="7">
    <location>
        <begin position="297"/>
        <end position="321"/>
    </location>
</feature>